<comment type="caution">
    <text evidence="2">The sequence shown here is derived from an EMBL/GenBank/DDBJ whole genome shotgun (WGS) entry which is preliminary data.</text>
</comment>
<keyword evidence="1" id="KW-0175">Coiled coil</keyword>
<protein>
    <submittedName>
        <fullName evidence="2">Uncharacterized protein</fullName>
    </submittedName>
</protein>
<dbReference type="EMBL" id="BLLF01002415">
    <property type="protein sequence ID" value="GFH24003.1"/>
    <property type="molecule type" value="Genomic_DNA"/>
</dbReference>
<feature type="coiled-coil region" evidence="1">
    <location>
        <begin position="6"/>
        <end position="40"/>
    </location>
</feature>
<reference evidence="2 3" key="1">
    <citation type="submission" date="2020-02" db="EMBL/GenBank/DDBJ databases">
        <title>Draft genome sequence of Haematococcus lacustris strain NIES-144.</title>
        <authorList>
            <person name="Morimoto D."/>
            <person name="Nakagawa S."/>
            <person name="Yoshida T."/>
            <person name="Sawayama S."/>
        </authorList>
    </citation>
    <scope>NUCLEOTIDE SEQUENCE [LARGE SCALE GENOMIC DNA]</scope>
    <source>
        <strain evidence="2 3">NIES-144</strain>
    </source>
</reference>
<dbReference type="AlphaFoldDB" id="A0A699ZMV2"/>
<evidence type="ECO:0000256" key="1">
    <source>
        <dbReference type="SAM" id="Coils"/>
    </source>
</evidence>
<evidence type="ECO:0000313" key="2">
    <source>
        <dbReference type="EMBL" id="GFH24003.1"/>
    </source>
</evidence>
<sequence length="69" mass="7545">MGAGNVEVLQDQIVGVELSNEALKAERELLLAEVDRLKLEHEKGQLYGFDRAKPSGISLLHISRFGGVV</sequence>
<dbReference type="Proteomes" id="UP000485058">
    <property type="component" value="Unassembled WGS sequence"/>
</dbReference>
<keyword evidence="3" id="KW-1185">Reference proteome</keyword>
<organism evidence="2 3">
    <name type="scientific">Haematococcus lacustris</name>
    <name type="common">Green alga</name>
    <name type="synonym">Haematococcus pluvialis</name>
    <dbReference type="NCBI Taxonomy" id="44745"/>
    <lineage>
        <taxon>Eukaryota</taxon>
        <taxon>Viridiplantae</taxon>
        <taxon>Chlorophyta</taxon>
        <taxon>core chlorophytes</taxon>
        <taxon>Chlorophyceae</taxon>
        <taxon>CS clade</taxon>
        <taxon>Chlamydomonadales</taxon>
        <taxon>Haematococcaceae</taxon>
        <taxon>Haematococcus</taxon>
    </lineage>
</organism>
<proteinExistence type="predicted"/>
<accession>A0A699ZMV2</accession>
<gene>
    <name evidence="2" type="ORF">HaLaN_21713</name>
</gene>
<name>A0A699ZMV2_HAELA</name>
<evidence type="ECO:0000313" key="3">
    <source>
        <dbReference type="Proteomes" id="UP000485058"/>
    </source>
</evidence>